<reference evidence="2 3" key="1">
    <citation type="submission" date="2017-01" db="EMBL/GenBank/DDBJ databases">
        <authorList>
            <person name="Varghese N."/>
            <person name="Submissions S."/>
        </authorList>
    </citation>
    <scope>NUCLEOTIDE SEQUENCE [LARGE SCALE GENOMIC DNA]</scope>
    <source>
        <strain evidence="2 3">ATCC 35905</strain>
    </source>
</reference>
<dbReference type="InterPro" id="IPR036930">
    <property type="entry name" value="WGR_dom_sf"/>
</dbReference>
<dbReference type="AlphaFoldDB" id="A0A8G2CP92"/>
<dbReference type="SMART" id="SM00773">
    <property type="entry name" value="WGR"/>
    <property type="match status" value="1"/>
</dbReference>
<sequence>MQLPLFPELITLTRIRPELNERRYYQIEIVADLFGAVVLARRWGRIGRSCRMRHDPCADFGSALDALATLARRKRQRGYQDQHAA</sequence>
<dbReference type="SUPFAM" id="SSF142921">
    <property type="entry name" value="WGR domain-like"/>
    <property type="match status" value="1"/>
</dbReference>
<comment type="caution">
    <text evidence="2">The sequence shown here is derived from an EMBL/GenBank/DDBJ whole genome shotgun (WGS) entry which is preliminary data.</text>
</comment>
<dbReference type="PROSITE" id="PS51977">
    <property type="entry name" value="WGR"/>
    <property type="match status" value="1"/>
</dbReference>
<evidence type="ECO:0000313" key="2">
    <source>
        <dbReference type="EMBL" id="SIR58121.1"/>
    </source>
</evidence>
<keyword evidence="3" id="KW-1185">Reference proteome</keyword>
<accession>A0A8G2CP92</accession>
<dbReference type="InterPro" id="IPR049809">
    <property type="entry name" value="YehF/YfeS-like_WGR"/>
</dbReference>
<keyword evidence="2" id="KW-0238">DNA-binding</keyword>
<dbReference type="Pfam" id="PF05406">
    <property type="entry name" value="WGR"/>
    <property type="match status" value="1"/>
</dbReference>
<dbReference type="Gene3D" id="2.20.140.10">
    <property type="entry name" value="WGR domain"/>
    <property type="match status" value="1"/>
</dbReference>
<name>A0A8G2CP92_ACIRU</name>
<dbReference type="OrthoDB" id="5801306at2"/>
<evidence type="ECO:0000259" key="1">
    <source>
        <dbReference type="PROSITE" id="PS51977"/>
    </source>
</evidence>
<organism evidence="2 3">
    <name type="scientific">Acidiphilium rubrum</name>
    <dbReference type="NCBI Taxonomy" id="526"/>
    <lineage>
        <taxon>Bacteria</taxon>
        <taxon>Pseudomonadati</taxon>
        <taxon>Pseudomonadota</taxon>
        <taxon>Alphaproteobacteria</taxon>
        <taxon>Acetobacterales</taxon>
        <taxon>Acidocellaceae</taxon>
        <taxon>Acidiphilium</taxon>
    </lineage>
</organism>
<dbReference type="CDD" id="cd07996">
    <property type="entry name" value="WGR_MMR_like"/>
    <property type="match status" value="1"/>
</dbReference>
<feature type="domain" description="WGR" evidence="1">
    <location>
        <begin position="2"/>
        <end position="85"/>
    </location>
</feature>
<protein>
    <submittedName>
        <fullName evidence="2">WGR domain-containing protein, predicted DNA-binding domain in MolR</fullName>
    </submittedName>
</protein>
<gene>
    <name evidence="2" type="ORF">SAMN05421828_1653</name>
</gene>
<dbReference type="EMBL" id="FTNE01000065">
    <property type="protein sequence ID" value="SIR58121.1"/>
    <property type="molecule type" value="Genomic_DNA"/>
</dbReference>
<dbReference type="GO" id="GO:0003677">
    <property type="term" value="F:DNA binding"/>
    <property type="evidence" value="ECO:0007669"/>
    <property type="project" value="UniProtKB-KW"/>
</dbReference>
<dbReference type="Proteomes" id="UP000186308">
    <property type="component" value="Unassembled WGS sequence"/>
</dbReference>
<evidence type="ECO:0000313" key="3">
    <source>
        <dbReference type="Proteomes" id="UP000186308"/>
    </source>
</evidence>
<proteinExistence type="predicted"/>
<dbReference type="InterPro" id="IPR008893">
    <property type="entry name" value="WGR_domain"/>
</dbReference>